<dbReference type="EMBL" id="LGRX02026095">
    <property type="protein sequence ID" value="KAK3251358.1"/>
    <property type="molecule type" value="Genomic_DNA"/>
</dbReference>
<evidence type="ECO:0000259" key="1">
    <source>
        <dbReference type="Pfam" id="PF05699"/>
    </source>
</evidence>
<sequence>MADSDDEDEVPSLEPGIVVEFNSYLAYPDAPADTEVLSWWKAHGGKLPVMSKMARQFLAVPAFTAGVERAFSRVSFMHSDLRKNLSKGTIQHSVMAAMN</sequence>
<dbReference type="InterPro" id="IPR008906">
    <property type="entry name" value="HATC_C_dom"/>
</dbReference>
<gene>
    <name evidence="2" type="ORF">CYMTET_39299</name>
</gene>
<dbReference type="Pfam" id="PF05699">
    <property type="entry name" value="Dimer_Tnp_hAT"/>
    <property type="match status" value="1"/>
</dbReference>
<comment type="caution">
    <text evidence="2">The sequence shown here is derived from an EMBL/GenBank/DDBJ whole genome shotgun (WGS) entry which is preliminary data.</text>
</comment>
<evidence type="ECO:0000313" key="2">
    <source>
        <dbReference type="EMBL" id="KAK3251358.1"/>
    </source>
</evidence>
<name>A0AAE0CBI5_9CHLO</name>
<keyword evidence="3" id="KW-1185">Reference proteome</keyword>
<accession>A0AAE0CBI5</accession>
<dbReference type="InterPro" id="IPR012337">
    <property type="entry name" value="RNaseH-like_sf"/>
</dbReference>
<feature type="domain" description="HAT C-terminal dimerisation" evidence="1">
    <location>
        <begin position="20"/>
        <end position="91"/>
    </location>
</feature>
<organism evidence="2 3">
    <name type="scientific">Cymbomonas tetramitiformis</name>
    <dbReference type="NCBI Taxonomy" id="36881"/>
    <lineage>
        <taxon>Eukaryota</taxon>
        <taxon>Viridiplantae</taxon>
        <taxon>Chlorophyta</taxon>
        <taxon>Pyramimonadophyceae</taxon>
        <taxon>Pyramimonadales</taxon>
        <taxon>Pyramimonadaceae</taxon>
        <taxon>Cymbomonas</taxon>
    </lineage>
</organism>
<protein>
    <recommendedName>
        <fullName evidence="1">HAT C-terminal dimerisation domain-containing protein</fullName>
    </recommendedName>
</protein>
<dbReference type="SUPFAM" id="SSF53098">
    <property type="entry name" value="Ribonuclease H-like"/>
    <property type="match status" value="1"/>
</dbReference>
<dbReference type="AlphaFoldDB" id="A0AAE0CBI5"/>
<reference evidence="2 3" key="1">
    <citation type="journal article" date="2015" name="Genome Biol. Evol.">
        <title>Comparative Genomics of a Bacterivorous Green Alga Reveals Evolutionary Causalities and Consequences of Phago-Mixotrophic Mode of Nutrition.</title>
        <authorList>
            <person name="Burns J.A."/>
            <person name="Paasch A."/>
            <person name="Narechania A."/>
            <person name="Kim E."/>
        </authorList>
    </citation>
    <scope>NUCLEOTIDE SEQUENCE [LARGE SCALE GENOMIC DNA]</scope>
    <source>
        <strain evidence="2 3">PLY_AMNH</strain>
    </source>
</reference>
<evidence type="ECO:0000313" key="3">
    <source>
        <dbReference type="Proteomes" id="UP001190700"/>
    </source>
</evidence>
<proteinExistence type="predicted"/>
<dbReference type="GO" id="GO:0046983">
    <property type="term" value="F:protein dimerization activity"/>
    <property type="evidence" value="ECO:0007669"/>
    <property type="project" value="InterPro"/>
</dbReference>
<dbReference type="Proteomes" id="UP001190700">
    <property type="component" value="Unassembled WGS sequence"/>
</dbReference>